<sequence length="571" mass="64008">MEPKKVAIIGAGVSGLAACKFTLSKGFIPIVFEARGAIGGVWNETLQTTALQTPREIYQFSDFPWPKSVTEEFPKYNQVLDYLKSYADHFGLMKHIRLNTRVLSIDYEGCSDEELEGSTLWGGSGEAFGERRKWRLNVVDAQTNDPPQETVVDFVILCVGRFSDIPNIPEFPPNGGPEAFKSGKVLHSLQYSAMDFDTASNLIKDKQVIVVGLHKTALDLAMECANANGPKNPCTVLYRNAHWNIPDRHPWGIPLSFLYMNRFAELLIHKPGESFLLYLLAIILSPIRWLFAKIVETYVTRKLGMAKYGMVPTHGFLQDISSCLIAIVPEKFYEKVDEGSIILKKSQSFWFCEDGIMIKGETKPIRSDLVILATGFRGDQKLKQIFTSATFRDCMTFNDSVIPLYSYLKLVKDETSMLFEILHLYQTRILALHSSQNPTASCDWVYRKPFQLVRLRDAVPMGGGVSGRHVQATKHQGDGEGHSQMGEEHDALLRPFVQASLPCHCEYLVHHLGGQPWDPLQIFQTVMGAAIHENGSGSDELASRLQAAITKPILLQHRKFTLLTGELRAVV</sequence>
<dbReference type="GO" id="GO:0050661">
    <property type="term" value="F:NADP binding"/>
    <property type="evidence" value="ECO:0007669"/>
    <property type="project" value="InterPro"/>
</dbReference>
<evidence type="ECO:0000256" key="4">
    <source>
        <dbReference type="SAM" id="MobiDB-lite"/>
    </source>
</evidence>
<feature type="region of interest" description="Disordered" evidence="4">
    <location>
        <begin position="466"/>
        <end position="485"/>
    </location>
</feature>
<dbReference type="InterPro" id="IPR020946">
    <property type="entry name" value="Flavin_mOase-like"/>
</dbReference>
<keyword evidence="2" id="KW-0274">FAD</keyword>
<dbReference type="Proteomes" id="UP000685013">
    <property type="component" value="Chromosome 2"/>
</dbReference>
<dbReference type="GO" id="GO:0004499">
    <property type="term" value="F:N,N-dimethylaniline monooxygenase activity"/>
    <property type="evidence" value="ECO:0007669"/>
    <property type="project" value="InterPro"/>
</dbReference>
<dbReference type="GO" id="GO:0050660">
    <property type="term" value="F:flavin adenine dinucleotide binding"/>
    <property type="evidence" value="ECO:0007669"/>
    <property type="project" value="InterPro"/>
</dbReference>
<evidence type="ECO:0000256" key="3">
    <source>
        <dbReference type="ARBA" id="ARBA00023002"/>
    </source>
</evidence>
<keyword evidence="5" id="KW-0503">Monooxygenase</keyword>
<dbReference type="Pfam" id="PF00743">
    <property type="entry name" value="FMO-like"/>
    <property type="match status" value="1"/>
</dbReference>
<comment type="caution">
    <text evidence="5">The sequence shown here is derived from an EMBL/GenBank/DDBJ whole genome shotgun (WGS) entry which is preliminary data.</text>
</comment>
<proteinExistence type="predicted"/>
<evidence type="ECO:0000256" key="2">
    <source>
        <dbReference type="ARBA" id="ARBA00022827"/>
    </source>
</evidence>
<name>A0AAV6P039_9ROSI</name>
<dbReference type="FunFam" id="3.50.50.60:FF:000403">
    <property type="entry name" value="Flavin-containing monooxygenase"/>
    <property type="match status" value="1"/>
</dbReference>
<dbReference type="PANTHER" id="PTHR23023">
    <property type="entry name" value="DIMETHYLANILINE MONOOXYGENASE"/>
    <property type="match status" value="1"/>
</dbReference>
<organism evidence="5 6">
    <name type="scientific">Cucurbita argyrosperma subsp. sororia</name>
    <dbReference type="NCBI Taxonomy" id="37648"/>
    <lineage>
        <taxon>Eukaryota</taxon>
        <taxon>Viridiplantae</taxon>
        <taxon>Streptophyta</taxon>
        <taxon>Embryophyta</taxon>
        <taxon>Tracheophyta</taxon>
        <taxon>Spermatophyta</taxon>
        <taxon>Magnoliopsida</taxon>
        <taxon>eudicotyledons</taxon>
        <taxon>Gunneridae</taxon>
        <taxon>Pentapetalae</taxon>
        <taxon>rosids</taxon>
        <taxon>fabids</taxon>
        <taxon>Cucurbitales</taxon>
        <taxon>Cucurbitaceae</taxon>
        <taxon>Cucurbiteae</taxon>
        <taxon>Cucurbita</taxon>
    </lineage>
</organism>
<feature type="compositionally biased region" description="Basic and acidic residues" evidence="4">
    <location>
        <begin position="475"/>
        <end position="485"/>
    </location>
</feature>
<dbReference type="PROSITE" id="PS51257">
    <property type="entry name" value="PROKAR_LIPOPROTEIN"/>
    <property type="match status" value="1"/>
</dbReference>
<feature type="non-terminal residue" evidence="5">
    <location>
        <position position="1"/>
    </location>
</feature>
<keyword evidence="1" id="KW-0285">Flavoprotein</keyword>
<dbReference type="InterPro" id="IPR050346">
    <property type="entry name" value="FMO-like"/>
</dbReference>
<keyword evidence="6" id="KW-1185">Reference proteome</keyword>
<reference evidence="5 6" key="1">
    <citation type="journal article" date="2021" name="Hortic Res">
        <title>The domestication of Cucurbita argyrosperma as revealed by the genome of its wild relative.</title>
        <authorList>
            <person name="Barrera-Redondo J."/>
            <person name="Sanchez-de la Vega G."/>
            <person name="Aguirre-Liguori J.A."/>
            <person name="Castellanos-Morales G."/>
            <person name="Gutierrez-Guerrero Y.T."/>
            <person name="Aguirre-Dugua X."/>
            <person name="Aguirre-Planter E."/>
            <person name="Tenaillon M.I."/>
            <person name="Lira-Saade R."/>
            <person name="Eguiarte L.E."/>
        </authorList>
    </citation>
    <scope>NUCLEOTIDE SEQUENCE [LARGE SCALE GENOMIC DNA]</scope>
    <source>
        <strain evidence="5">JBR-2021</strain>
    </source>
</reference>
<evidence type="ECO:0000256" key="1">
    <source>
        <dbReference type="ARBA" id="ARBA00022630"/>
    </source>
</evidence>
<dbReference type="AlphaFoldDB" id="A0AAV6P039"/>
<gene>
    <name evidence="5" type="primary">FMO1</name>
    <name evidence="5" type="ORF">SDJN03_02284</name>
</gene>
<evidence type="ECO:0000313" key="6">
    <source>
        <dbReference type="Proteomes" id="UP000685013"/>
    </source>
</evidence>
<dbReference type="EMBL" id="JAGKQH010000002">
    <property type="protein sequence ID" value="KAG6604967.1"/>
    <property type="molecule type" value="Genomic_DNA"/>
</dbReference>
<keyword evidence="3" id="KW-0560">Oxidoreductase</keyword>
<accession>A0AAV6P039</accession>
<protein>
    <submittedName>
        <fullName evidence="5">Flavin-containing monooxygenase 1</fullName>
    </submittedName>
</protein>
<evidence type="ECO:0000313" key="5">
    <source>
        <dbReference type="EMBL" id="KAG6604967.1"/>
    </source>
</evidence>